<evidence type="ECO:0000313" key="2">
    <source>
        <dbReference type="EMBL" id="KGO62168.1"/>
    </source>
</evidence>
<gene>
    <name evidence="2" type="ORF">PEX2_012040</name>
</gene>
<dbReference type="HOGENOM" id="CLU_630215_0_0_1"/>
<reference evidence="2 3" key="1">
    <citation type="journal article" date="2015" name="Mol. Plant Microbe Interact.">
        <title>Genome, transcriptome, and functional analyses of Penicillium expansum provide new insights into secondary metabolism and pathogenicity.</title>
        <authorList>
            <person name="Ballester A.R."/>
            <person name="Marcet-Houben M."/>
            <person name="Levin E."/>
            <person name="Sela N."/>
            <person name="Selma-Lazaro C."/>
            <person name="Carmona L."/>
            <person name="Wisniewski M."/>
            <person name="Droby S."/>
            <person name="Gonzalez-Candelas L."/>
            <person name="Gabaldon T."/>
        </authorList>
    </citation>
    <scope>NUCLEOTIDE SEQUENCE [LARGE SCALE GENOMIC DNA]</scope>
    <source>
        <strain evidence="2 3">MD-8</strain>
    </source>
</reference>
<dbReference type="VEuPathDB" id="FungiDB:PEXP_061730"/>
<name>A0A0A2K5N3_PENEN</name>
<dbReference type="Proteomes" id="UP000030143">
    <property type="component" value="Unassembled WGS sequence"/>
</dbReference>
<sequence length="402" mass="44998">MSEMSISSRPFSDEPEILYESRWAINLCRATHLVGALNFPTTQNINLLWHMNTETRRIITIWSSVLTQIKREKLGFKELWLCAHQRDYEDAMTALTPPQISTQNRTRKTSTLVFGIWCIFQLMHVVPRLFPRSNINTIPRELDAYEFLHALSILRWGRRVRYRVSRVGMTKDANPVKWHRDPNADRLIISSPVSPIAIEEPATSLASSNTANTPERGHALPAASGDDNISIPKQGALSDSTGTREVLYRFAGKLCEQLQQVRLSVESDEAEKDENGNMQFSGIDELVEKYAQTIERSCIGANATNNRALVQLASHCAQMGNQSAKETGRGVDHPGKLFQAAPKIQISVRNNGVSKSRTRPSKVYKTGSDERIQAALNSELADTLKSPDQLDSVDSKTAIELI</sequence>
<dbReference type="EMBL" id="JQFZ01000023">
    <property type="protein sequence ID" value="KGO62168.1"/>
    <property type="molecule type" value="Genomic_DNA"/>
</dbReference>
<dbReference type="GeneID" id="27673900"/>
<accession>A0A0A2K5N3</accession>
<organism evidence="2 3">
    <name type="scientific">Penicillium expansum</name>
    <name type="common">Blue mold rot fungus</name>
    <dbReference type="NCBI Taxonomy" id="27334"/>
    <lineage>
        <taxon>Eukaryota</taxon>
        <taxon>Fungi</taxon>
        <taxon>Dikarya</taxon>
        <taxon>Ascomycota</taxon>
        <taxon>Pezizomycotina</taxon>
        <taxon>Eurotiomycetes</taxon>
        <taxon>Eurotiomycetidae</taxon>
        <taxon>Eurotiales</taxon>
        <taxon>Aspergillaceae</taxon>
        <taxon>Penicillium</taxon>
    </lineage>
</organism>
<keyword evidence="3" id="KW-1185">Reference proteome</keyword>
<protein>
    <submittedName>
        <fullName evidence="2">Uncharacterized protein</fullName>
    </submittedName>
</protein>
<evidence type="ECO:0000313" key="3">
    <source>
        <dbReference type="Proteomes" id="UP000030143"/>
    </source>
</evidence>
<dbReference type="AlphaFoldDB" id="A0A0A2K5N3"/>
<feature type="region of interest" description="Disordered" evidence="1">
    <location>
        <begin position="204"/>
        <end position="238"/>
    </location>
</feature>
<proteinExistence type="predicted"/>
<dbReference type="RefSeq" id="XP_016602787.1">
    <property type="nucleotide sequence ID" value="XM_016738481.1"/>
</dbReference>
<evidence type="ECO:0000256" key="1">
    <source>
        <dbReference type="SAM" id="MobiDB-lite"/>
    </source>
</evidence>
<comment type="caution">
    <text evidence="2">The sequence shown here is derived from an EMBL/GenBank/DDBJ whole genome shotgun (WGS) entry which is preliminary data.</text>
</comment>
<feature type="compositionally biased region" description="Polar residues" evidence="1">
    <location>
        <begin position="204"/>
        <end position="213"/>
    </location>
</feature>